<dbReference type="InterPro" id="IPR016181">
    <property type="entry name" value="Acyl_CoA_acyltransferase"/>
</dbReference>
<protein>
    <recommendedName>
        <fullName evidence="4 8">L-2,4-diaminobutyric acid acetyltransferase</fullName>
        <shortName evidence="8">DABA acetyltransferase</shortName>
        <ecNumber evidence="3 8">2.3.1.178</ecNumber>
    </recommendedName>
</protein>
<comment type="function">
    <text evidence="8">Catalyzes the acetylation of L-2,4-diaminobutyrate (DABA) to gamma-N-acetyl-alpha,gamma-diaminobutyric acid (ADABA) with acetyl coenzyme A.</text>
</comment>
<comment type="catalytic activity">
    <reaction evidence="7 8">
        <text>L-2,4-diaminobutanoate + acetyl-CoA = (2S)-4-acetamido-2-aminobutanoate + CoA + H(+)</text>
        <dbReference type="Rhea" id="RHEA:16901"/>
        <dbReference type="ChEBI" id="CHEBI:15378"/>
        <dbReference type="ChEBI" id="CHEBI:57287"/>
        <dbReference type="ChEBI" id="CHEBI:57288"/>
        <dbReference type="ChEBI" id="CHEBI:58761"/>
        <dbReference type="ChEBI" id="CHEBI:58929"/>
        <dbReference type="EC" id="2.3.1.178"/>
    </reaction>
</comment>
<dbReference type="GO" id="GO:0019491">
    <property type="term" value="P:ectoine biosynthetic process"/>
    <property type="evidence" value="ECO:0007669"/>
    <property type="project" value="UniProtKB-UniPathway"/>
</dbReference>
<dbReference type="Pfam" id="PF00583">
    <property type="entry name" value="Acetyltransf_1"/>
    <property type="match status" value="1"/>
</dbReference>
<dbReference type="NCBIfam" id="TIGR02406">
    <property type="entry name" value="ectoine_EctA"/>
    <property type="match status" value="1"/>
</dbReference>
<dbReference type="EC" id="2.3.1.178" evidence="3 8"/>
<dbReference type="AlphaFoldDB" id="A0A6L6JD79"/>
<accession>A0A6L6JD79</accession>
<evidence type="ECO:0000256" key="5">
    <source>
        <dbReference type="ARBA" id="ARBA00022679"/>
    </source>
</evidence>
<evidence type="ECO:0000256" key="4">
    <source>
        <dbReference type="ARBA" id="ARBA00017935"/>
    </source>
</evidence>
<evidence type="ECO:0000313" key="10">
    <source>
        <dbReference type="EMBL" id="MTH79128.1"/>
    </source>
</evidence>
<comment type="caution">
    <text evidence="10">The sequence shown here is derived from an EMBL/GenBank/DDBJ whole genome shotgun (WGS) entry which is preliminary data.</text>
</comment>
<keyword evidence="11" id="KW-1185">Reference proteome</keyword>
<dbReference type="InterPro" id="IPR012772">
    <property type="entry name" value="Ectoine_EctA"/>
</dbReference>
<dbReference type="UniPathway" id="UPA00067">
    <property type="reaction ID" value="UER00122"/>
</dbReference>
<evidence type="ECO:0000256" key="1">
    <source>
        <dbReference type="ARBA" id="ARBA00004978"/>
    </source>
</evidence>
<dbReference type="InterPro" id="IPR000182">
    <property type="entry name" value="GNAT_dom"/>
</dbReference>
<keyword evidence="5 8" id="KW-0808">Transferase</keyword>
<dbReference type="Gene3D" id="3.40.630.30">
    <property type="match status" value="1"/>
</dbReference>
<comment type="pathway">
    <text evidence="1 8">Amine and polyamine biosynthesis; ectoine biosynthesis; L-ectoine from L-aspartate 4-semialdehyde: step 2/3.</text>
</comment>
<dbReference type="GO" id="GO:0033816">
    <property type="term" value="F:diaminobutyrate acetyltransferase activity"/>
    <property type="evidence" value="ECO:0007669"/>
    <property type="project" value="UniProtKB-EC"/>
</dbReference>
<dbReference type="EMBL" id="WMIE01000011">
    <property type="protein sequence ID" value="MTH79128.1"/>
    <property type="molecule type" value="Genomic_DNA"/>
</dbReference>
<evidence type="ECO:0000259" key="9">
    <source>
        <dbReference type="PROSITE" id="PS51186"/>
    </source>
</evidence>
<sequence length="171" mass="19151">MDAIKFRAPEKSDGAAVWELIAHSGSLDQNSLYCNLLQCSHFAPTCVLAERNDNVVGWLSGYVPPQQPDTYFVWQICVDAETRGQGLAQRLLRQALARDACQGVRRVECTITRDNTASWALFVGLARDLGAVIQSELHFDRQKDFRDRHASEHLVSIGPFCPDRVDRLHAA</sequence>
<proteinExistence type="inferred from homology"/>
<evidence type="ECO:0000256" key="3">
    <source>
        <dbReference type="ARBA" id="ARBA00012355"/>
    </source>
</evidence>
<evidence type="ECO:0000256" key="8">
    <source>
        <dbReference type="RuleBase" id="RU365045"/>
    </source>
</evidence>
<evidence type="ECO:0000256" key="6">
    <source>
        <dbReference type="ARBA" id="ARBA00023315"/>
    </source>
</evidence>
<gene>
    <name evidence="8 10" type="primary">ectA</name>
    <name evidence="10" type="ORF">GL286_15475</name>
</gene>
<dbReference type="SUPFAM" id="SSF55729">
    <property type="entry name" value="Acyl-CoA N-acyltransferases (Nat)"/>
    <property type="match status" value="1"/>
</dbReference>
<dbReference type="CDD" id="cd04301">
    <property type="entry name" value="NAT_SF"/>
    <property type="match status" value="1"/>
</dbReference>
<evidence type="ECO:0000256" key="7">
    <source>
        <dbReference type="ARBA" id="ARBA00048924"/>
    </source>
</evidence>
<name>A0A6L6JD79_9RHOB</name>
<reference evidence="10 11" key="1">
    <citation type="submission" date="2019-11" db="EMBL/GenBank/DDBJ databases">
        <authorList>
            <person name="Dong K."/>
        </authorList>
    </citation>
    <scope>NUCLEOTIDE SEQUENCE [LARGE SCALE GENOMIC DNA]</scope>
    <source>
        <strain evidence="10 11">NBRC 111993</strain>
    </source>
</reference>
<feature type="domain" description="N-acetyltransferase" evidence="9">
    <location>
        <begin position="4"/>
        <end position="152"/>
    </location>
</feature>
<organism evidence="10 11">
    <name type="scientific">Paracoccus aestuariivivens</name>
    <dbReference type="NCBI Taxonomy" id="1820333"/>
    <lineage>
        <taxon>Bacteria</taxon>
        <taxon>Pseudomonadati</taxon>
        <taxon>Pseudomonadota</taxon>
        <taxon>Alphaproteobacteria</taxon>
        <taxon>Rhodobacterales</taxon>
        <taxon>Paracoccaceae</taxon>
        <taxon>Paracoccus</taxon>
    </lineage>
</organism>
<dbReference type="Proteomes" id="UP000478183">
    <property type="component" value="Unassembled WGS sequence"/>
</dbReference>
<comment type="similarity">
    <text evidence="2 8">Belongs to the acetyltransferase family. EctA subfamily.</text>
</comment>
<keyword evidence="6 8" id="KW-0012">Acyltransferase</keyword>
<evidence type="ECO:0000313" key="11">
    <source>
        <dbReference type="Proteomes" id="UP000478183"/>
    </source>
</evidence>
<evidence type="ECO:0000256" key="2">
    <source>
        <dbReference type="ARBA" id="ARBA00010712"/>
    </source>
</evidence>
<dbReference type="PROSITE" id="PS51186">
    <property type="entry name" value="GNAT"/>
    <property type="match status" value="1"/>
</dbReference>